<organism evidence="13">
    <name type="scientific">viral metagenome</name>
    <dbReference type="NCBI Taxonomy" id="1070528"/>
    <lineage>
        <taxon>unclassified sequences</taxon>
        <taxon>metagenomes</taxon>
        <taxon>organismal metagenomes</taxon>
    </lineage>
</organism>
<evidence type="ECO:0000256" key="6">
    <source>
        <dbReference type="ARBA" id="ARBA00022723"/>
    </source>
</evidence>
<dbReference type="PANTHER" id="PTHR45977:SF4">
    <property type="entry name" value="RING-TYPE DOMAIN-CONTAINING PROTEIN"/>
    <property type="match status" value="1"/>
</dbReference>
<evidence type="ECO:0000313" key="13">
    <source>
        <dbReference type="EMBL" id="QHS80158.1"/>
    </source>
</evidence>
<protein>
    <recommendedName>
        <fullName evidence="3">RING-type E3 ubiquitin transferase</fullName>
        <ecNumber evidence="3">2.3.2.27</ecNumber>
    </recommendedName>
</protein>
<keyword evidence="7" id="KW-0863">Zinc-finger</keyword>
<keyword evidence="6" id="KW-0479">Metal-binding</keyword>
<dbReference type="SUPFAM" id="SSF57850">
    <property type="entry name" value="RING/U-box"/>
    <property type="match status" value="1"/>
</dbReference>
<dbReference type="PROSITE" id="PS50089">
    <property type="entry name" value="ZF_RING_2"/>
    <property type="match status" value="1"/>
</dbReference>
<dbReference type="PANTHER" id="PTHR45977">
    <property type="entry name" value="TARGET OF ERK KINASE MPK-1"/>
    <property type="match status" value="1"/>
</dbReference>
<dbReference type="AlphaFoldDB" id="A0A6C0AK59"/>
<evidence type="ECO:0000256" key="3">
    <source>
        <dbReference type="ARBA" id="ARBA00012483"/>
    </source>
</evidence>
<evidence type="ECO:0000256" key="5">
    <source>
        <dbReference type="ARBA" id="ARBA00022692"/>
    </source>
</evidence>
<dbReference type="InterPro" id="IPR013083">
    <property type="entry name" value="Znf_RING/FYVE/PHD"/>
</dbReference>
<dbReference type="GO" id="GO:0008270">
    <property type="term" value="F:zinc ion binding"/>
    <property type="evidence" value="ECO:0007669"/>
    <property type="project" value="UniProtKB-KW"/>
</dbReference>
<evidence type="ECO:0000256" key="4">
    <source>
        <dbReference type="ARBA" id="ARBA00022679"/>
    </source>
</evidence>
<dbReference type="EMBL" id="MN740675">
    <property type="protein sequence ID" value="QHS80158.1"/>
    <property type="molecule type" value="Genomic_DNA"/>
</dbReference>
<evidence type="ECO:0000256" key="11">
    <source>
        <dbReference type="ARBA" id="ARBA00023136"/>
    </source>
</evidence>
<keyword evidence="10" id="KW-1133">Transmembrane helix</keyword>
<keyword evidence="9" id="KW-0862">Zinc</keyword>
<feature type="domain" description="RING-type" evidence="12">
    <location>
        <begin position="26"/>
        <end position="65"/>
    </location>
</feature>
<sequence>MCFKKSYKIHPINFKTPKKDFKTNECIICLEKITYGRAVLNCGHHFHSTCVLKWFERNLTCPMCNQQFVWEWVGKKK</sequence>
<evidence type="ECO:0000256" key="8">
    <source>
        <dbReference type="ARBA" id="ARBA00022786"/>
    </source>
</evidence>
<comment type="subcellular location">
    <subcellularLocation>
        <location evidence="2">Membrane</location>
        <topology evidence="2">Multi-pass membrane protein</topology>
    </subcellularLocation>
</comment>
<evidence type="ECO:0000256" key="1">
    <source>
        <dbReference type="ARBA" id="ARBA00000900"/>
    </source>
</evidence>
<dbReference type="GO" id="GO:0061630">
    <property type="term" value="F:ubiquitin protein ligase activity"/>
    <property type="evidence" value="ECO:0007669"/>
    <property type="project" value="UniProtKB-EC"/>
</dbReference>
<evidence type="ECO:0000256" key="9">
    <source>
        <dbReference type="ARBA" id="ARBA00022833"/>
    </source>
</evidence>
<proteinExistence type="predicted"/>
<keyword evidence="4" id="KW-0808">Transferase</keyword>
<name>A0A6C0AK59_9ZZZZ</name>
<dbReference type="Gene3D" id="3.30.40.10">
    <property type="entry name" value="Zinc/RING finger domain, C3HC4 (zinc finger)"/>
    <property type="match status" value="1"/>
</dbReference>
<dbReference type="GO" id="GO:0016567">
    <property type="term" value="P:protein ubiquitination"/>
    <property type="evidence" value="ECO:0007669"/>
    <property type="project" value="TreeGrafter"/>
</dbReference>
<dbReference type="InterPro" id="IPR001841">
    <property type="entry name" value="Znf_RING"/>
</dbReference>
<keyword evidence="8" id="KW-0833">Ubl conjugation pathway</keyword>
<dbReference type="GO" id="GO:0006511">
    <property type="term" value="P:ubiquitin-dependent protein catabolic process"/>
    <property type="evidence" value="ECO:0007669"/>
    <property type="project" value="TreeGrafter"/>
</dbReference>
<dbReference type="SMART" id="SM00184">
    <property type="entry name" value="RING"/>
    <property type="match status" value="1"/>
</dbReference>
<evidence type="ECO:0000259" key="12">
    <source>
        <dbReference type="PROSITE" id="PS50089"/>
    </source>
</evidence>
<evidence type="ECO:0000256" key="2">
    <source>
        <dbReference type="ARBA" id="ARBA00004141"/>
    </source>
</evidence>
<comment type="catalytic activity">
    <reaction evidence="1">
        <text>S-ubiquitinyl-[E2 ubiquitin-conjugating enzyme]-L-cysteine + [acceptor protein]-L-lysine = [E2 ubiquitin-conjugating enzyme]-L-cysteine + N(6)-ubiquitinyl-[acceptor protein]-L-lysine.</text>
        <dbReference type="EC" id="2.3.2.27"/>
    </reaction>
</comment>
<evidence type="ECO:0000256" key="7">
    <source>
        <dbReference type="ARBA" id="ARBA00022771"/>
    </source>
</evidence>
<dbReference type="Pfam" id="PF13639">
    <property type="entry name" value="zf-RING_2"/>
    <property type="match status" value="1"/>
</dbReference>
<evidence type="ECO:0000256" key="10">
    <source>
        <dbReference type="ARBA" id="ARBA00022989"/>
    </source>
</evidence>
<accession>A0A6C0AK59</accession>
<dbReference type="EC" id="2.3.2.27" evidence="3"/>
<reference evidence="13" key="1">
    <citation type="journal article" date="2020" name="Nature">
        <title>Giant virus diversity and host interactions through global metagenomics.</title>
        <authorList>
            <person name="Schulz F."/>
            <person name="Roux S."/>
            <person name="Paez-Espino D."/>
            <person name="Jungbluth S."/>
            <person name="Walsh D.A."/>
            <person name="Denef V.J."/>
            <person name="McMahon K.D."/>
            <person name="Konstantinidis K.T."/>
            <person name="Eloe-Fadrosh E.A."/>
            <person name="Kyrpides N.C."/>
            <person name="Woyke T."/>
        </authorList>
    </citation>
    <scope>NUCLEOTIDE SEQUENCE</scope>
    <source>
        <strain evidence="13">GVMAG-S-1039698-54</strain>
    </source>
</reference>
<keyword evidence="5" id="KW-0812">Transmembrane</keyword>
<keyword evidence="11" id="KW-0472">Membrane</keyword>
<dbReference type="GO" id="GO:0016020">
    <property type="term" value="C:membrane"/>
    <property type="evidence" value="ECO:0007669"/>
    <property type="project" value="UniProtKB-SubCell"/>
</dbReference>